<feature type="compositionally biased region" description="Basic and acidic residues" evidence="7">
    <location>
        <begin position="445"/>
        <end position="454"/>
    </location>
</feature>
<organism evidence="9 10">
    <name type="scientific">Acropora cervicornis</name>
    <name type="common">Staghorn coral</name>
    <dbReference type="NCBI Taxonomy" id="6130"/>
    <lineage>
        <taxon>Eukaryota</taxon>
        <taxon>Metazoa</taxon>
        <taxon>Cnidaria</taxon>
        <taxon>Anthozoa</taxon>
        <taxon>Hexacorallia</taxon>
        <taxon>Scleractinia</taxon>
        <taxon>Astrocoeniina</taxon>
        <taxon>Acroporidae</taxon>
        <taxon>Acropora</taxon>
    </lineage>
</organism>
<keyword evidence="2 6" id="KW-0479">Metal-binding</keyword>
<accession>A0AAD9QWI9</accession>
<reference evidence="9" key="1">
    <citation type="journal article" date="2023" name="G3 (Bethesda)">
        <title>Whole genome assembly and annotation of the endangered Caribbean coral Acropora cervicornis.</title>
        <authorList>
            <person name="Selwyn J.D."/>
            <person name="Vollmer S.V."/>
        </authorList>
    </citation>
    <scope>NUCLEOTIDE SEQUENCE</scope>
    <source>
        <strain evidence="9">K2</strain>
    </source>
</reference>
<dbReference type="EMBL" id="JARQWQ010000011">
    <property type="protein sequence ID" value="KAK2568784.1"/>
    <property type="molecule type" value="Genomic_DNA"/>
</dbReference>
<feature type="compositionally biased region" description="Polar residues" evidence="7">
    <location>
        <begin position="169"/>
        <end position="179"/>
    </location>
</feature>
<keyword evidence="10" id="KW-1185">Reference proteome</keyword>
<dbReference type="SUPFAM" id="SSF82927">
    <property type="entry name" value="Cysteine-rich DNA binding domain, (DM domain)"/>
    <property type="match status" value="1"/>
</dbReference>
<keyword evidence="5 6" id="KW-0539">Nucleus</keyword>
<sequence length="472" mass="51843">MAQIDSPKHPGTSYQIGTQQIRDLDLHNQMPSSTELKPSPMPSMGSIAQRSPKCARCRNHGVISILKGHKRFCKWRDCACSDCNLIAERQRVMAAQVALRRQQESEEAGGHLSYNSAQLCFNSNLHKTLRIIPPSPTSPKEGQLARTTSMSSRSSSPGIEDSGNGLESPASSANEGGRSDTTMQSFRYFHKGLKGFVVFAEFPMDNNSEAFPTRWKRERDDNEEERRMKMSPDTKRQRMDKITLSNGDGKVMSTSDHGRFMNILTRLFPEQKRNVLELILKGCGGDVIQTIETVLPSHEEALARGQMLASVPRGLFPGPPPPSGYSAFTPLSPPIPHGIPLSAMDYHTASKCSSGPCPACVYYPGTGPMPPVLNPLKDPLKRPTSDVPTSLITSITEHNPTPMSTIPALAKLPHLEDLRYSQSMRSATAALMTMSSTGRVLPGDRVLRSERDRSPPSQSPRGSPKSESDEKH</sequence>
<evidence type="ECO:0000256" key="7">
    <source>
        <dbReference type="SAM" id="MobiDB-lite"/>
    </source>
</evidence>
<dbReference type="GO" id="GO:0046872">
    <property type="term" value="F:metal ion binding"/>
    <property type="evidence" value="ECO:0007669"/>
    <property type="project" value="UniProtKB-KW"/>
</dbReference>
<reference evidence="9" key="2">
    <citation type="journal article" date="2023" name="Science">
        <title>Genomic signatures of disease resistance in endangered staghorn corals.</title>
        <authorList>
            <person name="Vollmer S.V."/>
            <person name="Selwyn J.D."/>
            <person name="Despard B.A."/>
            <person name="Roesel C.L."/>
        </authorList>
    </citation>
    <scope>NUCLEOTIDE SEQUENCE</scope>
    <source>
        <strain evidence="9">K2</strain>
    </source>
</reference>
<comment type="similarity">
    <text evidence="1">Belongs to the DMRT family.</text>
</comment>
<evidence type="ECO:0000313" key="10">
    <source>
        <dbReference type="Proteomes" id="UP001249851"/>
    </source>
</evidence>
<evidence type="ECO:0000256" key="3">
    <source>
        <dbReference type="ARBA" id="ARBA00022833"/>
    </source>
</evidence>
<feature type="DNA-binding region" description="DM" evidence="6">
    <location>
        <begin position="54"/>
        <end position="101"/>
    </location>
</feature>
<gene>
    <name evidence="9" type="ORF">P5673_006807</name>
</gene>
<evidence type="ECO:0000256" key="2">
    <source>
        <dbReference type="ARBA" id="ARBA00022723"/>
    </source>
</evidence>
<dbReference type="Proteomes" id="UP001249851">
    <property type="component" value="Unassembled WGS sequence"/>
</dbReference>
<dbReference type="FunFam" id="4.10.1040.10:FF:000001">
    <property type="entry name" value="doublesex- and mab-3-related transcription factor 1"/>
    <property type="match status" value="1"/>
</dbReference>
<evidence type="ECO:0000313" key="9">
    <source>
        <dbReference type="EMBL" id="KAK2568784.1"/>
    </source>
</evidence>
<protein>
    <submittedName>
        <fullName evidence="9">Doublesex- and mab-3-related transcription factor A2</fullName>
    </submittedName>
</protein>
<evidence type="ECO:0000256" key="4">
    <source>
        <dbReference type="ARBA" id="ARBA00023125"/>
    </source>
</evidence>
<dbReference type="InterPro" id="IPR009060">
    <property type="entry name" value="UBA-like_sf"/>
</dbReference>
<dbReference type="Pfam" id="PF03474">
    <property type="entry name" value="DMA"/>
    <property type="match status" value="1"/>
</dbReference>
<evidence type="ECO:0000256" key="5">
    <source>
        <dbReference type="ARBA" id="ARBA00023242"/>
    </source>
</evidence>
<evidence type="ECO:0000256" key="6">
    <source>
        <dbReference type="PROSITE-ProRule" id="PRU00070"/>
    </source>
</evidence>
<feature type="region of interest" description="Disordered" evidence="7">
    <location>
        <begin position="218"/>
        <end position="238"/>
    </location>
</feature>
<feature type="region of interest" description="Disordered" evidence="7">
    <location>
        <begin position="131"/>
        <end position="179"/>
    </location>
</feature>
<dbReference type="InterPro" id="IPR036407">
    <property type="entry name" value="DM_DNA-bd_sf"/>
</dbReference>
<dbReference type="PROSITE" id="PS50809">
    <property type="entry name" value="DM_2"/>
    <property type="match status" value="1"/>
</dbReference>
<dbReference type="Pfam" id="PF00751">
    <property type="entry name" value="DM"/>
    <property type="match status" value="1"/>
</dbReference>
<dbReference type="GO" id="GO:0007548">
    <property type="term" value="P:sex differentiation"/>
    <property type="evidence" value="ECO:0007669"/>
    <property type="project" value="TreeGrafter"/>
</dbReference>
<dbReference type="InterPro" id="IPR026607">
    <property type="entry name" value="DMRT"/>
</dbReference>
<name>A0AAD9QWI9_ACRCE</name>
<feature type="domain" description="DM" evidence="8">
    <location>
        <begin position="54"/>
        <end position="101"/>
    </location>
</feature>
<dbReference type="PROSITE" id="PS40000">
    <property type="entry name" value="DM_1"/>
    <property type="match status" value="1"/>
</dbReference>
<dbReference type="InterPro" id="IPR005173">
    <property type="entry name" value="DMA"/>
</dbReference>
<dbReference type="GO" id="GO:0000978">
    <property type="term" value="F:RNA polymerase II cis-regulatory region sequence-specific DNA binding"/>
    <property type="evidence" value="ECO:0007669"/>
    <property type="project" value="TreeGrafter"/>
</dbReference>
<evidence type="ECO:0000259" key="8">
    <source>
        <dbReference type="PROSITE" id="PS50809"/>
    </source>
</evidence>
<evidence type="ECO:0000256" key="1">
    <source>
        <dbReference type="ARBA" id="ARBA00006834"/>
    </source>
</evidence>
<dbReference type="InterPro" id="IPR001275">
    <property type="entry name" value="DM_DNA-bd"/>
</dbReference>
<dbReference type="GO" id="GO:0000981">
    <property type="term" value="F:DNA-binding transcription factor activity, RNA polymerase II-specific"/>
    <property type="evidence" value="ECO:0007669"/>
    <property type="project" value="TreeGrafter"/>
</dbReference>
<dbReference type="SMART" id="SM00301">
    <property type="entry name" value="DM"/>
    <property type="match status" value="1"/>
</dbReference>
<dbReference type="CDD" id="cd14370">
    <property type="entry name" value="CUE_DMA"/>
    <property type="match status" value="1"/>
</dbReference>
<dbReference type="PANTHER" id="PTHR12322:SF53">
    <property type="entry name" value="DOUBLESEX-MAB RELATED 11E"/>
    <property type="match status" value="1"/>
</dbReference>
<dbReference type="PANTHER" id="PTHR12322">
    <property type="entry name" value="DOUBLESEX AND MAB-3 RELATED TRANSCRIPTION FACTOR DMRT"/>
    <property type="match status" value="1"/>
</dbReference>
<proteinExistence type="inferred from homology"/>
<keyword evidence="4 6" id="KW-0238">DNA-binding</keyword>
<comment type="caution">
    <text evidence="9">The sequence shown here is derived from an EMBL/GenBank/DDBJ whole genome shotgun (WGS) entry which is preliminary data.</text>
</comment>
<comment type="subcellular location">
    <subcellularLocation>
        <location evidence="6">Nucleus</location>
    </subcellularLocation>
</comment>
<dbReference type="Gene3D" id="4.10.1040.10">
    <property type="entry name" value="DM DNA-binding domain"/>
    <property type="match status" value="1"/>
</dbReference>
<dbReference type="GO" id="GO:0005634">
    <property type="term" value="C:nucleus"/>
    <property type="evidence" value="ECO:0007669"/>
    <property type="project" value="UniProtKB-SubCell"/>
</dbReference>
<dbReference type="SUPFAM" id="SSF46934">
    <property type="entry name" value="UBA-like"/>
    <property type="match status" value="1"/>
</dbReference>
<keyword evidence="3 6" id="KW-0862">Zinc</keyword>
<feature type="region of interest" description="Disordered" evidence="7">
    <location>
        <begin position="433"/>
        <end position="472"/>
    </location>
</feature>
<feature type="compositionally biased region" description="Low complexity" evidence="7">
    <location>
        <begin position="146"/>
        <end position="156"/>
    </location>
</feature>
<dbReference type="AlphaFoldDB" id="A0AAD9QWI9"/>